<dbReference type="GO" id="GO:0016491">
    <property type="term" value="F:oxidoreductase activity"/>
    <property type="evidence" value="ECO:0007669"/>
    <property type="project" value="InterPro"/>
</dbReference>
<dbReference type="InterPro" id="IPR039261">
    <property type="entry name" value="FNR_nucleotide-bd"/>
</dbReference>
<evidence type="ECO:0000313" key="3">
    <source>
        <dbReference type="Proteomes" id="UP000593892"/>
    </source>
</evidence>
<dbReference type="Pfam" id="PF00970">
    <property type="entry name" value="FAD_binding_6"/>
    <property type="match status" value="1"/>
</dbReference>
<dbReference type="PRINTS" id="PR00410">
    <property type="entry name" value="PHEHYDRXLASE"/>
</dbReference>
<name>A0A7S7SJ07_PALFE</name>
<dbReference type="SUPFAM" id="SSF52343">
    <property type="entry name" value="Ferredoxin reductase-like, C-terminal NADP-linked domain"/>
    <property type="match status" value="1"/>
</dbReference>
<dbReference type="PRINTS" id="PR00371">
    <property type="entry name" value="FPNCR"/>
</dbReference>
<dbReference type="RefSeq" id="WP_194447685.1">
    <property type="nucleotide sequence ID" value="NZ_CP063849.1"/>
</dbReference>
<dbReference type="InterPro" id="IPR017927">
    <property type="entry name" value="FAD-bd_FR_type"/>
</dbReference>
<reference evidence="2 3" key="1">
    <citation type="submission" date="2020-10" db="EMBL/GenBank/DDBJ databases">
        <title>Complete genome sequence of Paludibaculum fermentans P105T, a facultatively anaerobic acidobacterium capable of dissimilatory Fe(III) reduction.</title>
        <authorList>
            <person name="Dedysh S.N."/>
            <person name="Beletsky A.V."/>
            <person name="Kulichevskaya I.S."/>
            <person name="Mardanov A.V."/>
            <person name="Ravin N.V."/>
        </authorList>
    </citation>
    <scope>NUCLEOTIDE SEQUENCE [LARGE SCALE GENOMIC DNA]</scope>
    <source>
        <strain evidence="2 3">P105</strain>
    </source>
</reference>
<evidence type="ECO:0000259" key="1">
    <source>
        <dbReference type="PROSITE" id="PS51384"/>
    </source>
</evidence>
<accession>A0A7S7SJ07</accession>
<protein>
    <submittedName>
        <fullName evidence="2">Oxidoreductase</fullName>
    </submittedName>
</protein>
<evidence type="ECO:0000313" key="2">
    <source>
        <dbReference type="EMBL" id="QOY86016.1"/>
    </source>
</evidence>
<dbReference type="InterPro" id="IPR008333">
    <property type="entry name" value="Cbr1-like_FAD-bd_dom"/>
</dbReference>
<dbReference type="InterPro" id="IPR001433">
    <property type="entry name" value="OxRdtase_FAD/NAD-bd"/>
</dbReference>
<dbReference type="InterPro" id="IPR001709">
    <property type="entry name" value="Flavoprot_Pyr_Nucl_cyt_Rdtase"/>
</dbReference>
<dbReference type="KEGG" id="pfer:IRI77_24810"/>
<dbReference type="Proteomes" id="UP000593892">
    <property type="component" value="Chromosome"/>
</dbReference>
<dbReference type="EMBL" id="CP063849">
    <property type="protein sequence ID" value="QOY86016.1"/>
    <property type="molecule type" value="Genomic_DNA"/>
</dbReference>
<keyword evidence="3" id="KW-1185">Reference proteome</keyword>
<dbReference type="Pfam" id="PF00175">
    <property type="entry name" value="NAD_binding_1"/>
    <property type="match status" value="1"/>
</dbReference>
<feature type="domain" description="FAD-binding FR-type" evidence="1">
    <location>
        <begin position="1"/>
        <end position="99"/>
    </location>
</feature>
<organism evidence="2 3">
    <name type="scientific">Paludibaculum fermentans</name>
    <dbReference type="NCBI Taxonomy" id="1473598"/>
    <lineage>
        <taxon>Bacteria</taxon>
        <taxon>Pseudomonadati</taxon>
        <taxon>Acidobacteriota</taxon>
        <taxon>Terriglobia</taxon>
        <taxon>Bryobacterales</taxon>
        <taxon>Bryobacteraceae</taxon>
        <taxon>Paludibaculum</taxon>
    </lineage>
</organism>
<proteinExistence type="predicted"/>
<dbReference type="AlphaFoldDB" id="A0A7S7SJ07"/>
<dbReference type="PANTHER" id="PTHR47354">
    <property type="entry name" value="NADH OXIDOREDUCTASE HCR"/>
    <property type="match status" value="1"/>
</dbReference>
<gene>
    <name evidence="2" type="ORF">IRI77_24810</name>
</gene>
<dbReference type="PROSITE" id="PS51384">
    <property type="entry name" value="FAD_FR"/>
    <property type="match status" value="1"/>
</dbReference>
<dbReference type="Gene3D" id="2.40.30.10">
    <property type="entry name" value="Translation factors"/>
    <property type="match status" value="1"/>
</dbReference>
<dbReference type="InterPro" id="IPR050415">
    <property type="entry name" value="MRET"/>
</dbReference>
<dbReference type="SUPFAM" id="SSF63380">
    <property type="entry name" value="Riboflavin synthase domain-like"/>
    <property type="match status" value="1"/>
</dbReference>
<sequence>MKARLVESVEIAPEVRHFTFAVDLLETLDFTPGQFVSFSRDVLGKSITRAYSIASAPSGNRFELCLNRVQDGRLSPWLFEMKPDDTIEMSGPLGYFVPKAPLRDAVFVATGTGVAPFRSFLRWPPVFAASTSLALLFGTRSEEGILYRREFEELTANRPGFRYLPTLTRPGTGWAGRAGRVQAHLDEALGGRNDIDVYVCGLKAMVDDVRTLLKSKGFDRKQIIVEKYD</sequence>
<dbReference type="Gene3D" id="3.40.50.80">
    <property type="entry name" value="Nucleotide-binding domain of ferredoxin-NADP reductase (FNR) module"/>
    <property type="match status" value="1"/>
</dbReference>
<dbReference type="PANTHER" id="PTHR47354:SF5">
    <property type="entry name" value="PROTEIN RFBI"/>
    <property type="match status" value="1"/>
</dbReference>
<dbReference type="InterPro" id="IPR017938">
    <property type="entry name" value="Riboflavin_synthase-like_b-brl"/>
</dbReference>